<keyword evidence="5" id="KW-1185">Reference proteome</keyword>
<dbReference type="RefSeq" id="WP_092669654.1">
    <property type="nucleotide sequence ID" value="NZ_BMDN01000003.1"/>
</dbReference>
<dbReference type="EMBL" id="SODL02000003">
    <property type="protein sequence ID" value="MCP2367781.1"/>
    <property type="molecule type" value="Genomic_DNA"/>
</dbReference>
<protein>
    <recommendedName>
        <fullName evidence="6">Sporulation protein YtfJ (Spore_YtfJ)</fullName>
    </recommendedName>
</protein>
<evidence type="ECO:0000313" key="4">
    <source>
        <dbReference type="Proteomes" id="UP000199482"/>
    </source>
</evidence>
<feature type="transmembrane region" description="Helical" evidence="1">
    <location>
        <begin position="83"/>
        <end position="105"/>
    </location>
</feature>
<name>A0A1H1Q8R6_9MICO</name>
<reference evidence="2" key="3">
    <citation type="submission" date="2022-06" db="EMBL/GenBank/DDBJ databases">
        <title>Genomic Encyclopedia of Type Strains, Phase III (KMG-III): the genomes of soil and plant-associated and newly described type strains.</title>
        <authorList>
            <person name="Whitman W."/>
        </authorList>
    </citation>
    <scope>NUCLEOTIDE SEQUENCE</scope>
    <source>
        <strain evidence="2">CPCC 202695</strain>
    </source>
</reference>
<dbReference type="OrthoDB" id="4965215at2"/>
<proteinExistence type="predicted"/>
<dbReference type="AlphaFoldDB" id="A0A1H1Q8R6"/>
<evidence type="ECO:0000313" key="5">
    <source>
        <dbReference type="Proteomes" id="UP000893823"/>
    </source>
</evidence>
<reference evidence="3" key="1">
    <citation type="submission" date="2016-10" db="EMBL/GenBank/DDBJ databases">
        <authorList>
            <person name="de Groot N.N."/>
        </authorList>
    </citation>
    <scope>NUCLEOTIDE SEQUENCE [LARGE SCALE GENOMIC DNA]</scope>
    <source>
        <strain evidence="3">CPCC 202695</strain>
    </source>
</reference>
<keyword evidence="1" id="KW-0472">Membrane</keyword>
<dbReference type="Proteomes" id="UP000199482">
    <property type="component" value="Chromosome I"/>
</dbReference>
<accession>A0A1H1Q8R6</accession>
<keyword evidence="1" id="KW-1133">Transmembrane helix</keyword>
<evidence type="ECO:0000256" key="1">
    <source>
        <dbReference type="SAM" id="Phobius"/>
    </source>
</evidence>
<gene>
    <name evidence="2" type="ORF">BCL57_001940</name>
    <name evidence="3" type="ORF">SAMN04489721_0925</name>
</gene>
<evidence type="ECO:0008006" key="6">
    <source>
        <dbReference type="Google" id="ProtNLM"/>
    </source>
</evidence>
<dbReference type="EMBL" id="LT629755">
    <property type="protein sequence ID" value="SDS19872.1"/>
    <property type="molecule type" value="Genomic_DNA"/>
</dbReference>
<reference evidence="4" key="2">
    <citation type="submission" date="2016-10" db="EMBL/GenBank/DDBJ databases">
        <authorList>
            <person name="Varghese N."/>
            <person name="Submissions S."/>
        </authorList>
    </citation>
    <scope>NUCLEOTIDE SEQUENCE [LARGE SCALE GENOMIC DNA]</scope>
    <source>
        <strain evidence="4">CPCC 202695</strain>
    </source>
</reference>
<dbReference type="STRING" id="589382.SAMN04489721_0925"/>
<evidence type="ECO:0000313" key="3">
    <source>
        <dbReference type="EMBL" id="SDS19872.1"/>
    </source>
</evidence>
<organism evidence="3 4">
    <name type="scientific">Agromyces flavus</name>
    <dbReference type="NCBI Taxonomy" id="589382"/>
    <lineage>
        <taxon>Bacteria</taxon>
        <taxon>Bacillati</taxon>
        <taxon>Actinomycetota</taxon>
        <taxon>Actinomycetes</taxon>
        <taxon>Micrococcales</taxon>
        <taxon>Microbacteriaceae</taxon>
        <taxon>Agromyces</taxon>
    </lineage>
</organism>
<keyword evidence="1" id="KW-0812">Transmembrane</keyword>
<evidence type="ECO:0000313" key="2">
    <source>
        <dbReference type="EMBL" id="MCP2367781.1"/>
    </source>
</evidence>
<dbReference type="Proteomes" id="UP000893823">
    <property type="component" value="Unassembled WGS sequence"/>
</dbReference>
<sequence length="110" mass="10971">MADFVLELADKVAGVGVRTSYADKVQLGGVDVVPVALGAYGFGGGSGSAPEQGEGSGGGGGGWSVPLGAYVSRGGDVRFEPNILGVLIVAIPFIAVTGKALRLIIRALKK</sequence>